<comment type="similarity">
    <text evidence="1">Belongs to the intercrine beta (chemokine CC) family.</text>
</comment>
<dbReference type="GO" id="GO:0008009">
    <property type="term" value="F:chemokine activity"/>
    <property type="evidence" value="ECO:0007669"/>
    <property type="project" value="InterPro"/>
</dbReference>
<evidence type="ECO:0000256" key="2">
    <source>
        <dbReference type="ARBA" id="ARBA00022500"/>
    </source>
</evidence>
<proteinExistence type="inferred from homology"/>
<dbReference type="AlphaFoldDB" id="A0A851CGE4"/>
<dbReference type="EMBL" id="WEIV01016799">
    <property type="protein sequence ID" value="NWI55632.1"/>
    <property type="molecule type" value="Genomic_DNA"/>
</dbReference>
<evidence type="ECO:0000256" key="3">
    <source>
        <dbReference type="ARBA" id="ARBA00022514"/>
    </source>
</evidence>
<dbReference type="Proteomes" id="UP000642973">
    <property type="component" value="Unassembled WGS sequence"/>
</dbReference>
<dbReference type="GO" id="GO:0006954">
    <property type="term" value="P:inflammatory response"/>
    <property type="evidence" value="ECO:0007669"/>
    <property type="project" value="TreeGrafter"/>
</dbReference>
<dbReference type="GO" id="GO:0048020">
    <property type="term" value="F:CCR chemokine receptor binding"/>
    <property type="evidence" value="ECO:0007669"/>
    <property type="project" value="TreeGrafter"/>
</dbReference>
<evidence type="ECO:0000313" key="7">
    <source>
        <dbReference type="Proteomes" id="UP000642973"/>
    </source>
</evidence>
<dbReference type="SUPFAM" id="SSF54117">
    <property type="entry name" value="Interleukin 8-like chemokines"/>
    <property type="match status" value="1"/>
</dbReference>
<gene>
    <name evidence="6" type="primary">Ccl3</name>
    <name evidence="6" type="ORF">CALVIR_R01051</name>
</gene>
<comment type="caution">
    <text evidence="6">The sequence shown here is derived from an EMBL/GenBank/DDBJ whole genome shotgun (WGS) entry which is preliminary data.</text>
</comment>
<reference evidence="6" key="1">
    <citation type="submission" date="2019-10" db="EMBL/GenBank/DDBJ databases">
        <title>Bird 10,000 Genomes (B10K) Project - Family phase.</title>
        <authorList>
            <person name="Zhang G."/>
        </authorList>
    </citation>
    <scope>NUCLEOTIDE SEQUENCE</scope>
    <source>
        <strain evidence="6">B10K-DU-002-55</strain>
        <tissue evidence="6">Muscle</tissue>
    </source>
</reference>
<feature type="non-terminal residue" evidence="6">
    <location>
        <position position="83"/>
    </location>
</feature>
<dbReference type="CDD" id="cd00272">
    <property type="entry name" value="Chemokine_CC"/>
    <property type="match status" value="1"/>
</dbReference>
<dbReference type="Gene3D" id="2.40.50.40">
    <property type="match status" value="1"/>
</dbReference>
<sequence>QAEPLPQCGVLLGLSLCPHSGHPLVCCFNYISRPVPHRLITSAYRTSKSCPKPAVILVTKKGMSLCADPEAPWVQKYLQDSEI</sequence>
<dbReference type="GO" id="GO:0030335">
    <property type="term" value="P:positive regulation of cell migration"/>
    <property type="evidence" value="ECO:0007669"/>
    <property type="project" value="TreeGrafter"/>
</dbReference>
<accession>A0A851CGE4</accession>
<evidence type="ECO:0000256" key="4">
    <source>
        <dbReference type="ARBA" id="ARBA00022729"/>
    </source>
</evidence>
<keyword evidence="2" id="KW-0145">Chemotaxis</keyword>
<dbReference type="GO" id="GO:0061844">
    <property type="term" value="P:antimicrobial humoral immune response mediated by antimicrobial peptide"/>
    <property type="evidence" value="ECO:0007669"/>
    <property type="project" value="TreeGrafter"/>
</dbReference>
<feature type="domain" description="Chemokine interleukin-8-like" evidence="5">
    <location>
        <begin position="23"/>
        <end position="81"/>
    </location>
</feature>
<dbReference type="GO" id="GO:0005615">
    <property type="term" value="C:extracellular space"/>
    <property type="evidence" value="ECO:0007669"/>
    <property type="project" value="UniProtKB-KW"/>
</dbReference>
<keyword evidence="3" id="KW-0202">Cytokine</keyword>
<organism evidence="6 7">
    <name type="scientific">Calyptomena viridis</name>
    <name type="common">Lesser green broadbill</name>
    <dbReference type="NCBI Taxonomy" id="135972"/>
    <lineage>
        <taxon>Eukaryota</taxon>
        <taxon>Metazoa</taxon>
        <taxon>Chordata</taxon>
        <taxon>Craniata</taxon>
        <taxon>Vertebrata</taxon>
        <taxon>Euteleostomi</taxon>
        <taxon>Archelosauria</taxon>
        <taxon>Archosauria</taxon>
        <taxon>Dinosauria</taxon>
        <taxon>Saurischia</taxon>
        <taxon>Theropoda</taxon>
        <taxon>Coelurosauria</taxon>
        <taxon>Aves</taxon>
        <taxon>Neognathae</taxon>
        <taxon>Neoaves</taxon>
        <taxon>Telluraves</taxon>
        <taxon>Australaves</taxon>
        <taxon>Passeriformes</taxon>
        <taxon>Eurylaimidae</taxon>
        <taxon>Calyptomena</taxon>
    </lineage>
</organism>
<evidence type="ECO:0000259" key="5">
    <source>
        <dbReference type="SMART" id="SM00199"/>
    </source>
</evidence>
<dbReference type="Pfam" id="PF00048">
    <property type="entry name" value="IL8"/>
    <property type="match status" value="1"/>
</dbReference>
<evidence type="ECO:0000313" key="6">
    <source>
        <dbReference type="EMBL" id="NWI55632.1"/>
    </source>
</evidence>
<name>A0A851CGE4_CALVR</name>
<feature type="non-terminal residue" evidence="6">
    <location>
        <position position="1"/>
    </location>
</feature>
<dbReference type="FunFam" id="2.40.50.40:FF:000002">
    <property type="entry name" value="C-C motif chemokine"/>
    <property type="match status" value="1"/>
</dbReference>
<dbReference type="InterPro" id="IPR036048">
    <property type="entry name" value="Interleukin_8-like_sf"/>
</dbReference>
<keyword evidence="4" id="KW-0732">Signal</keyword>
<dbReference type="InterPro" id="IPR039809">
    <property type="entry name" value="Chemokine_b/g/d"/>
</dbReference>
<protein>
    <submittedName>
        <fullName evidence="6">CCL3 protein</fullName>
    </submittedName>
</protein>
<dbReference type="SMART" id="SM00199">
    <property type="entry name" value="SCY"/>
    <property type="match status" value="1"/>
</dbReference>
<dbReference type="GO" id="GO:0070098">
    <property type="term" value="P:chemokine-mediated signaling pathway"/>
    <property type="evidence" value="ECO:0007669"/>
    <property type="project" value="TreeGrafter"/>
</dbReference>
<keyword evidence="7" id="KW-1185">Reference proteome</keyword>
<dbReference type="GO" id="GO:0048245">
    <property type="term" value="P:eosinophil chemotaxis"/>
    <property type="evidence" value="ECO:0007669"/>
    <property type="project" value="TreeGrafter"/>
</dbReference>
<dbReference type="PANTHER" id="PTHR12015">
    <property type="entry name" value="SMALL INDUCIBLE CYTOKINE A"/>
    <property type="match status" value="1"/>
</dbReference>
<dbReference type="InterPro" id="IPR001811">
    <property type="entry name" value="Chemokine_IL8-like_dom"/>
</dbReference>
<evidence type="ECO:0000256" key="1">
    <source>
        <dbReference type="ARBA" id="ARBA00010868"/>
    </source>
</evidence>
<dbReference type="PANTHER" id="PTHR12015:SF103">
    <property type="entry name" value="C-C MOTIF CHEMOKINE 4-RELATED"/>
    <property type="match status" value="1"/>
</dbReference>